<sequence length="165" mass="17058">MTATCWIGTVLEAVIPDIIAVDAVITCCIIAGTVRPAAIAKGRIPGSRARSSCRRITRGAARARAIAAAAIAPAPLDVRVNFIRFPGPLIYVIPKRPGLGSLLVGLLAQPGGLHLRLLRISPGARRLGLALARIQFPVLGFAADLSGLLAVGIVPLLLNSLAPTP</sequence>
<dbReference type="EMBL" id="RBNH01000013">
    <property type="protein sequence ID" value="RKO22275.1"/>
    <property type="molecule type" value="Genomic_DNA"/>
</dbReference>
<keyword evidence="1" id="KW-0812">Transmembrane</keyword>
<comment type="caution">
    <text evidence="2">The sequence shown here is derived from an EMBL/GenBank/DDBJ whole genome shotgun (WGS) entry which is preliminary data.</text>
</comment>
<keyword evidence="1" id="KW-1133">Transmembrane helix</keyword>
<reference evidence="2 3" key="1">
    <citation type="submission" date="2018-10" db="EMBL/GenBank/DDBJ databases">
        <title>Genome-guide identification and characterization of bacteria that degrade polycyclic aromatic hydrocarbons and resist hexavalent chromium simultaneously.</title>
        <authorList>
            <person name="Feng H."/>
        </authorList>
    </citation>
    <scope>NUCLEOTIDE SEQUENCE [LARGE SCALE GENOMIC DNA]</scope>
    <source>
        <strain evidence="2 3">J015</strain>
    </source>
</reference>
<keyword evidence="1" id="KW-0472">Membrane</keyword>
<organism evidence="2 3">
    <name type="scientific">Pseudarthrobacter phenanthrenivorans</name>
    <name type="common">Arthrobacter phenanthrenivorans</name>
    <dbReference type="NCBI Taxonomy" id="361575"/>
    <lineage>
        <taxon>Bacteria</taxon>
        <taxon>Bacillati</taxon>
        <taxon>Actinomycetota</taxon>
        <taxon>Actinomycetes</taxon>
        <taxon>Micrococcales</taxon>
        <taxon>Micrococcaceae</taxon>
        <taxon>Pseudarthrobacter</taxon>
    </lineage>
</organism>
<protein>
    <submittedName>
        <fullName evidence="2">Uncharacterized protein</fullName>
    </submittedName>
</protein>
<evidence type="ECO:0000313" key="3">
    <source>
        <dbReference type="Proteomes" id="UP000273159"/>
    </source>
</evidence>
<name>A0A3B0FR02_PSEPS</name>
<evidence type="ECO:0000256" key="1">
    <source>
        <dbReference type="SAM" id="Phobius"/>
    </source>
</evidence>
<dbReference type="AlphaFoldDB" id="A0A3B0FR02"/>
<dbReference type="Proteomes" id="UP000273159">
    <property type="component" value="Unassembled WGS sequence"/>
</dbReference>
<reference evidence="3" key="2">
    <citation type="submission" date="2018-10" db="EMBL/GenBank/DDBJ databases">
        <authorList>
            <person name="Wang Y."/>
            <person name="Wang J."/>
            <person name="Yang X."/>
            <person name="Wang Z."/>
            <person name="Huang Y."/>
        </authorList>
    </citation>
    <scope>NUCLEOTIDE SEQUENCE [LARGE SCALE GENOMIC DNA]</scope>
    <source>
        <strain evidence="3">J015</strain>
    </source>
</reference>
<evidence type="ECO:0000313" key="2">
    <source>
        <dbReference type="EMBL" id="RKO22275.1"/>
    </source>
</evidence>
<gene>
    <name evidence="2" type="ORF">D7Z96_13785</name>
</gene>
<accession>A0A3B0FR02</accession>
<proteinExistence type="predicted"/>
<feature type="transmembrane region" description="Helical" evidence="1">
    <location>
        <begin position="138"/>
        <end position="158"/>
    </location>
</feature>